<name>A0AAD4JVD7_9MUSC</name>
<dbReference type="Pfam" id="PF02958">
    <property type="entry name" value="EcKL"/>
    <property type="match status" value="1"/>
</dbReference>
<gene>
    <name evidence="2" type="ORF">KR093_009971</name>
</gene>
<dbReference type="SMART" id="SM00587">
    <property type="entry name" value="CHK"/>
    <property type="match status" value="1"/>
</dbReference>
<protein>
    <recommendedName>
        <fullName evidence="1">CHK kinase-like domain-containing protein</fullName>
    </recommendedName>
</protein>
<dbReference type="PANTHER" id="PTHR11012">
    <property type="entry name" value="PROTEIN KINASE-LIKE DOMAIN-CONTAINING"/>
    <property type="match status" value="1"/>
</dbReference>
<dbReference type="Gene3D" id="3.90.1200.10">
    <property type="match status" value="1"/>
</dbReference>
<proteinExistence type="predicted"/>
<dbReference type="InterPro" id="IPR011009">
    <property type="entry name" value="Kinase-like_dom_sf"/>
</dbReference>
<comment type="caution">
    <text evidence="2">The sequence shown here is derived from an EMBL/GenBank/DDBJ whole genome shotgun (WGS) entry which is preliminary data.</text>
</comment>
<reference evidence="2" key="1">
    <citation type="journal article" date="2021" name="Mol. Ecol. Resour.">
        <title>Phylogenomic analyses of the genus Drosophila reveals genomic signals of climate adaptation.</title>
        <authorList>
            <person name="Li F."/>
            <person name="Rane R.V."/>
            <person name="Luria V."/>
            <person name="Xiong Z."/>
            <person name="Chen J."/>
            <person name="Li Z."/>
            <person name="Catullo R.A."/>
            <person name="Griffin P.C."/>
            <person name="Schiffer M."/>
            <person name="Pearce S."/>
            <person name="Lee S.F."/>
            <person name="McElroy K."/>
            <person name="Stocker A."/>
            <person name="Shirriffs J."/>
            <person name="Cockerell F."/>
            <person name="Coppin C."/>
            <person name="Sgro C.M."/>
            <person name="Karger A."/>
            <person name="Cain J.W."/>
            <person name="Weber J.A."/>
            <person name="Santpere G."/>
            <person name="Kirschner M.W."/>
            <person name="Hoffmann A.A."/>
            <person name="Oakeshott J.G."/>
            <person name="Zhang G."/>
        </authorList>
    </citation>
    <scope>NUCLEOTIDE SEQUENCE</scope>
    <source>
        <strain evidence="2">BGI-SZ-2011g</strain>
    </source>
</reference>
<dbReference type="PANTHER" id="PTHR11012:SF13">
    <property type="entry name" value="CHK KINASE-LIKE DOMAIN-CONTAINING PROTEIN-RELATED"/>
    <property type="match status" value="1"/>
</dbReference>
<dbReference type="InterPro" id="IPR015897">
    <property type="entry name" value="CHK_kinase-like"/>
</dbReference>
<dbReference type="EMBL" id="JAJJHW010003409">
    <property type="protein sequence ID" value="KAH8359992.1"/>
    <property type="molecule type" value="Genomic_DNA"/>
</dbReference>
<dbReference type="AlphaFoldDB" id="A0AAD4JVD7"/>
<evidence type="ECO:0000259" key="1">
    <source>
        <dbReference type="SMART" id="SM00587"/>
    </source>
</evidence>
<feature type="non-terminal residue" evidence="2">
    <location>
        <position position="359"/>
    </location>
</feature>
<dbReference type="InterPro" id="IPR004119">
    <property type="entry name" value="EcKL"/>
</dbReference>
<accession>A0AAD4JVD7</accession>
<keyword evidence="3" id="KW-1185">Reference proteome</keyword>
<sequence>LPQRASSKMASECALPAWLTADYMQAKLRAFYKDEDLSVIKLWSHRATGKGENFVGVITRIYVEFKQSEGEQQQRSYLLKETCPGDEPQAHIFIEYNVYDREMDMYEFVLPKMSQLLHEAGITGKLHADAVSVDREHGIIIMEDLSPLNYKNADRVRKLDLEHTQLTLQMLANFHAAAFVLGKLQPQVFAKNFDRSFYTRGVKGYTKIFTGFYKTLTRFVESQPKLKQRYHDKLEQITDNIMEYAARCTDVGNDDFSTLIHGDCWTTNIMFQYDAKGKPTTVLPIDFQFSTPTSSTMDLHYFFNTSLQEDVLNKELELVQYYYYALKRTLNQLQYKGKFPSLNAFQMQFEARRFAGMLL</sequence>
<dbReference type="SUPFAM" id="SSF56112">
    <property type="entry name" value="Protein kinase-like (PK-like)"/>
    <property type="match status" value="1"/>
</dbReference>
<dbReference type="Proteomes" id="UP001200034">
    <property type="component" value="Unassembled WGS sequence"/>
</dbReference>
<feature type="domain" description="CHK kinase-like" evidence="1">
    <location>
        <begin position="140"/>
        <end position="332"/>
    </location>
</feature>
<feature type="non-terminal residue" evidence="2">
    <location>
        <position position="1"/>
    </location>
</feature>
<evidence type="ECO:0000313" key="3">
    <source>
        <dbReference type="Proteomes" id="UP001200034"/>
    </source>
</evidence>
<evidence type="ECO:0000313" key="2">
    <source>
        <dbReference type="EMBL" id="KAH8359992.1"/>
    </source>
</evidence>
<organism evidence="2 3">
    <name type="scientific">Drosophila rubida</name>
    <dbReference type="NCBI Taxonomy" id="30044"/>
    <lineage>
        <taxon>Eukaryota</taxon>
        <taxon>Metazoa</taxon>
        <taxon>Ecdysozoa</taxon>
        <taxon>Arthropoda</taxon>
        <taxon>Hexapoda</taxon>
        <taxon>Insecta</taxon>
        <taxon>Pterygota</taxon>
        <taxon>Neoptera</taxon>
        <taxon>Endopterygota</taxon>
        <taxon>Diptera</taxon>
        <taxon>Brachycera</taxon>
        <taxon>Muscomorpha</taxon>
        <taxon>Ephydroidea</taxon>
        <taxon>Drosophilidae</taxon>
        <taxon>Drosophila</taxon>
    </lineage>
</organism>